<dbReference type="AlphaFoldDB" id="X1ADU6"/>
<dbReference type="InterPro" id="IPR043129">
    <property type="entry name" value="ATPase_NBD"/>
</dbReference>
<dbReference type="InterPro" id="IPR050406">
    <property type="entry name" value="FGGY_Carb_Kinase"/>
</dbReference>
<accession>X1ADU6</accession>
<dbReference type="PANTHER" id="PTHR43095">
    <property type="entry name" value="SUGAR KINASE"/>
    <property type="match status" value="1"/>
</dbReference>
<dbReference type="GO" id="GO:0005975">
    <property type="term" value="P:carbohydrate metabolic process"/>
    <property type="evidence" value="ECO:0007669"/>
    <property type="project" value="InterPro"/>
</dbReference>
<dbReference type="Gene3D" id="3.30.420.40">
    <property type="match status" value="1"/>
</dbReference>
<evidence type="ECO:0000256" key="1">
    <source>
        <dbReference type="ARBA" id="ARBA00022679"/>
    </source>
</evidence>
<keyword evidence="1" id="KW-0808">Transferase</keyword>
<dbReference type="EMBL" id="BART01018957">
    <property type="protein sequence ID" value="GAG80094.1"/>
    <property type="molecule type" value="Genomic_DNA"/>
</dbReference>
<feature type="domain" description="Carbohydrate kinase FGGY N-terminal" evidence="3">
    <location>
        <begin position="38"/>
        <end position="231"/>
    </location>
</feature>
<keyword evidence="2" id="KW-0418">Kinase</keyword>
<organism evidence="4">
    <name type="scientific">marine sediment metagenome</name>
    <dbReference type="NCBI Taxonomy" id="412755"/>
    <lineage>
        <taxon>unclassified sequences</taxon>
        <taxon>metagenomes</taxon>
        <taxon>ecological metagenomes</taxon>
    </lineage>
</organism>
<sequence length="270" mass="30139">MHIPGTGMLESHGMPKDIYKWIDACPPNDIEEMRRMFKEKRKVAAVIIEPMGGTVPVGKDGNHLYNAIIWMDTRGAKYVKEAFKGLISVSGYSLTKVLKWLKVTGGAPAQSGKDPIGHIYWLKNEHPEIYNKTFKLLEPQDYINLKLTGKFAASTTSIHLHWCTDIRDPNNIFYSNKLVKKLKLDSDKLPELKKSTDVLGTIKNDVADEIGLQKDTKVVMGAPDVISAPIGSGAIGDYEGHIYIGTSDWLECHVPYKKTDIFHLMASIPS</sequence>
<protein>
    <recommendedName>
        <fullName evidence="3">Carbohydrate kinase FGGY N-terminal domain-containing protein</fullName>
    </recommendedName>
</protein>
<feature type="non-terminal residue" evidence="4">
    <location>
        <position position="270"/>
    </location>
</feature>
<evidence type="ECO:0000259" key="3">
    <source>
        <dbReference type="Pfam" id="PF00370"/>
    </source>
</evidence>
<proteinExistence type="predicted"/>
<reference evidence="4" key="1">
    <citation type="journal article" date="2014" name="Front. Microbiol.">
        <title>High frequency of phylogenetically diverse reductive dehalogenase-homologous genes in deep subseafloor sedimentary metagenomes.</title>
        <authorList>
            <person name="Kawai M."/>
            <person name="Futagami T."/>
            <person name="Toyoda A."/>
            <person name="Takaki Y."/>
            <person name="Nishi S."/>
            <person name="Hori S."/>
            <person name="Arai W."/>
            <person name="Tsubouchi T."/>
            <person name="Morono Y."/>
            <person name="Uchiyama I."/>
            <person name="Ito T."/>
            <person name="Fujiyama A."/>
            <person name="Inagaki F."/>
            <person name="Takami H."/>
        </authorList>
    </citation>
    <scope>NUCLEOTIDE SEQUENCE</scope>
    <source>
        <strain evidence="4">Expedition CK06-06</strain>
    </source>
</reference>
<dbReference type="Pfam" id="PF00370">
    <property type="entry name" value="FGGY_N"/>
    <property type="match status" value="1"/>
</dbReference>
<dbReference type="GO" id="GO:0016301">
    <property type="term" value="F:kinase activity"/>
    <property type="evidence" value="ECO:0007669"/>
    <property type="project" value="UniProtKB-KW"/>
</dbReference>
<comment type="caution">
    <text evidence="4">The sequence shown here is derived from an EMBL/GenBank/DDBJ whole genome shotgun (WGS) entry which is preliminary data.</text>
</comment>
<dbReference type="SUPFAM" id="SSF53067">
    <property type="entry name" value="Actin-like ATPase domain"/>
    <property type="match status" value="1"/>
</dbReference>
<evidence type="ECO:0000313" key="4">
    <source>
        <dbReference type="EMBL" id="GAG80094.1"/>
    </source>
</evidence>
<dbReference type="InterPro" id="IPR018484">
    <property type="entry name" value="FGGY_N"/>
</dbReference>
<evidence type="ECO:0000256" key="2">
    <source>
        <dbReference type="ARBA" id="ARBA00022777"/>
    </source>
</evidence>
<name>X1ADU6_9ZZZZ</name>
<gene>
    <name evidence="4" type="ORF">S01H4_35617</name>
</gene>